<accession>A0A7S0WSL2</accession>
<protein>
    <submittedName>
        <fullName evidence="1">Uncharacterized protein</fullName>
    </submittedName>
</protein>
<dbReference type="EMBL" id="HBFA01030936">
    <property type="protein sequence ID" value="CAD8681640.1"/>
    <property type="molecule type" value="Transcribed_RNA"/>
</dbReference>
<evidence type="ECO:0000313" key="1">
    <source>
        <dbReference type="EMBL" id="CAD8681640.1"/>
    </source>
</evidence>
<dbReference type="AlphaFoldDB" id="A0A7S0WSL2"/>
<proteinExistence type="predicted"/>
<sequence>MTSFEQSDPLCVLRPVFEGKEMGMPVQLDEALIGGPDLRNMLALCMYSNVTTELARKFRDPRLLAVDQHVHDLGASFGPYADGDSVLQTSKVINLFPDLDAMLRTGQANPSRSEKQAGMDYFAQMTVWNQLLTMTKQLHHDAEHAINHKYIAHQIALLYQCLNHARGEFKSFKRDIEAEFDKIKTLTESSSAPQLSLEQRKWLQGVTSKIMELLHSVPPSMQQQIKPMATIVA</sequence>
<reference evidence="1" key="1">
    <citation type="submission" date="2021-01" db="EMBL/GenBank/DDBJ databases">
        <authorList>
            <person name="Corre E."/>
            <person name="Pelletier E."/>
            <person name="Niang G."/>
            <person name="Scheremetjew M."/>
            <person name="Finn R."/>
            <person name="Kale V."/>
            <person name="Holt S."/>
            <person name="Cochrane G."/>
            <person name="Meng A."/>
            <person name="Brown T."/>
            <person name="Cohen L."/>
        </authorList>
    </citation>
    <scope>NUCLEOTIDE SEQUENCE</scope>
    <source>
        <strain evidence="1">CCMP722</strain>
    </source>
</reference>
<organism evidence="1">
    <name type="scientific">Pyramimonas obovata</name>
    <dbReference type="NCBI Taxonomy" id="1411642"/>
    <lineage>
        <taxon>Eukaryota</taxon>
        <taxon>Viridiplantae</taxon>
        <taxon>Chlorophyta</taxon>
        <taxon>Pyramimonadophyceae</taxon>
        <taxon>Pyramimonadales</taxon>
        <taxon>Pyramimonadaceae</taxon>
        <taxon>Pyramimonas</taxon>
        <taxon>Pyramimonas incertae sedis</taxon>
    </lineage>
</organism>
<name>A0A7S0WSL2_9CHLO</name>
<gene>
    <name evidence="1" type="ORF">POBO1169_LOCUS15558</name>
</gene>